<dbReference type="GO" id="GO:0016757">
    <property type="term" value="F:glycosyltransferase activity"/>
    <property type="evidence" value="ECO:0007669"/>
    <property type="project" value="InterPro"/>
</dbReference>
<organism evidence="3 4">
    <name type="scientific">Faecalispora sporosphaeroides</name>
    <dbReference type="NCBI Taxonomy" id="1549"/>
    <lineage>
        <taxon>Bacteria</taxon>
        <taxon>Bacillati</taxon>
        <taxon>Bacillota</taxon>
        <taxon>Clostridia</taxon>
        <taxon>Eubacteriales</taxon>
        <taxon>Oscillospiraceae</taxon>
        <taxon>Faecalispora</taxon>
    </lineage>
</organism>
<dbReference type="Pfam" id="PF00534">
    <property type="entry name" value="Glycos_transf_1"/>
    <property type="match status" value="1"/>
</dbReference>
<dbReference type="PANTHER" id="PTHR45947:SF3">
    <property type="entry name" value="SULFOQUINOVOSYL TRANSFERASE SQD2"/>
    <property type="match status" value="1"/>
</dbReference>
<feature type="domain" description="Glycosyl transferase family 1" evidence="1">
    <location>
        <begin position="185"/>
        <end position="338"/>
    </location>
</feature>
<comment type="caution">
    <text evidence="3">The sequence shown here is derived from an EMBL/GenBank/DDBJ whole genome shotgun (WGS) entry which is preliminary data.</text>
</comment>
<dbReference type="InterPro" id="IPR028098">
    <property type="entry name" value="Glyco_trans_4-like_N"/>
</dbReference>
<evidence type="ECO:0000259" key="2">
    <source>
        <dbReference type="Pfam" id="PF13439"/>
    </source>
</evidence>
<proteinExistence type="predicted"/>
<gene>
    <name evidence="3" type="ORF">E7512_02200</name>
</gene>
<dbReference type="InterPro" id="IPR001296">
    <property type="entry name" value="Glyco_trans_1"/>
</dbReference>
<evidence type="ECO:0000259" key="1">
    <source>
        <dbReference type="Pfam" id="PF00534"/>
    </source>
</evidence>
<dbReference type="PANTHER" id="PTHR45947">
    <property type="entry name" value="SULFOQUINOVOSYL TRANSFERASE SQD2"/>
    <property type="match status" value="1"/>
</dbReference>
<sequence>MRKILYCASTLSHIRNFHLPYLKAFHDQGYEVWVAANEEDSIPYADRVVALPFAKSLISLQNIKAIFLARKILKEQHFELISTHTALASAVVRAAVLLLRKRPKVFCTVHGYLFNENDGIKKWIYLLPEKICAHVTDVLMVMNQEDYKIAQKHHLYKKHLHFIHGIGFESSQFQPVSLEKKLQGRKKLGFHDRDFLLVYAAEFSRRKNQEVLIRAFAKAVPEAPNAHLLLAGTGALLEQCINMVKELHMEDRIHFLGYVQNMEDLYPICDVAVSSSKTEGLPFNVMEAMACGLPVLISDIKGHRDLVENQKEFLFHTEQELTEKIIRYPLESKSFTDWKYALAKYNLNTVKEQIIHLYNS</sequence>
<dbReference type="Proteomes" id="UP000754750">
    <property type="component" value="Unassembled WGS sequence"/>
</dbReference>
<name>A0A928KT17_9FIRM</name>
<dbReference type="AlphaFoldDB" id="A0A928KT17"/>
<accession>A0A928KT17</accession>
<evidence type="ECO:0000313" key="3">
    <source>
        <dbReference type="EMBL" id="MBE6832391.1"/>
    </source>
</evidence>
<dbReference type="RefSeq" id="WP_326839858.1">
    <property type="nucleotide sequence ID" value="NZ_SVNY01000001.1"/>
</dbReference>
<reference evidence="3" key="1">
    <citation type="submission" date="2019-04" db="EMBL/GenBank/DDBJ databases">
        <title>Evolution of Biomass-Degrading Anaerobic Consortia Revealed by Metagenomics.</title>
        <authorList>
            <person name="Peng X."/>
        </authorList>
    </citation>
    <scope>NUCLEOTIDE SEQUENCE</scope>
    <source>
        <strain evidence="3">SIG551</strain>
    </source>
</reference>
<evidence type="ECO:0000313" key="4">
    <source>
        <dbReference type="Proteomes" id="UP000754750"/>
    </source>
</evidence>
<dbReference type="SUPFAM" id="SSF53756">
    <property type="entry name" value="UDP-Glycosyltransferase/glycogen phosphorylase"/>
    <property type="match status" value="1"/>
</dbReference>
<dbReference type="InterPro" id="IPR050194">
    <property type="entry name" value="Glycosyltransferase_grp1"/>
</dbReference>
<dbReference type="Pfam" id="PF13439">
    <property type="entry name" value="Glyco_transf_4"/>
    <property type="match status" value="1"/>
</dbReference>
<feature type="domain" description="Glycosyltransferase subfamily 4-like N-terminal" evidence="2">
    <location>
        <begin position="23"/>
        <end position="164"/>
    </location>
</feature>
<dbReference type="EMBL" id="SVNY01000001">
    <property type="protein sequence ID" value="MBE6832391.1"/>
    <property type="molecule type" value="Genomic_DNA"/>
</dbReference>
<protein>
    <submittedName>
        <fullName evidence="3">Glycosyltransferase family 4 protein</fullName>
    </submittedName>
</protein>
<dbReference type="Gene3D" id="3.40.50.2000">
    <property type="entry name" value="Glycogen Phosphorylase B"/>
    <property type="match status" value="2"/>
</dbReference>